<gene>
    <name evidence="2" type="ORF">DCAF_LOCUS16471</name>
</gene>
<organism evidence="2 3">
    <name type="scientific">Dovyalis caffra</name>
    <dbReference type="NCBI Taxonomy" id="77055"/>
    <lineage>
        <taxon>Eukaryota</taxon>
        <taxon>Viridiplantae</taxon>
        <taxon>Streptophyta</taxon>
        <taxon>Embryophyta</taxon>
        <taxon>Tracheophyta</taxon>
        <taxon>Spermatophyta</taxon>
        <taxon>Magnoliopsida</taxon>
        <taxon>eudicotyledons</taxon>
        <taxon>Gunneridae</taxon>
        <taxon>Pentapetalae</taxon>
        <taxon>rosids</taxon>
        <taxon>fabids</taxon>
        <taxon>Malpighiales</taxon>
        <taxon>Salicaceae</taxon>
        <taxon>Flacourtieae</taxon>
        <taxon>Dovyalis</taxon>
    </lineage>
</organism>
<dbReference type="AlphaFoldDB" id="A0AAV1RZY1"/>
<reference evidence="2 3" key="1">
    <citation type="submission" date="2024-01" db="EMBL/GenBank/DDBJ databases">
        <authorList>
            <person name="Waweru B."/>
        </authorList>
    </citation>
    <scope>NUCLEOTIDE SEQUENCE [LARGE SCALE GENOMIC DNA]</scope>
</reference>
<feature type="compositionally biased region" description="Polar residues" evidence="1">
    <location>
        <begin position="97"/>
        <end position="126"/>
    </location>
</feature>
<proteinExistence type="predicted"/>
<dbReference type="Proteomes" id="UP001314170">
    <property type="component" value="Unassembled WGS sequence"/>
</dbReference>
<name>A0AAV1RZY1_9ROSI</name>
<comment type="caution">
    <text evidence="2">The sequence shown here is derived from an EMBL/GenBank/DDBJ whole genome shotgun (WGS) entry which is preliminary data.</text>
</comment>
<sequence>MQCSSSRLDRKLRKEESGIGIDGIQRFTHRSMRELRLRSPTTSLLKFRIIENRDPQVKPDILNMKIDSQAEADSLVDALDGNTRKINLDKPDRPSVAQEQNRYYIGNSSVGLSTNSKTVKNPQYQD</sequence>
<keyword evidence="3" id="KW-1185">Reference proteome</keyword>
<evidence type="ECO:0000313" key="2">
    <source>
        <dbReference type="EMBL" id="CAK7341807.1"/>
    </source>
</evidence>
<evidence type="ECO:0000313" key="3">
    <source>
        <dbReference type="Proteomes" id="UP001314170"/>
    </source>
</evidence>
<protein>
    <submittedName>
        <fullName evidence="2">Uncharacterized protein</fullName>
    </submittedName>
</protein>
<evidence type="ECO:0000256" key="1">
    <source>
        <dbReference type="SAM" id="MobiDB-lite"/>
    </source>
</evidence>
<feature type="region of interest" description="Disordered" evidence="1">
    <location>
        <begin position="85"/>
        <end position="126"/>
    </location>
</feature>
<dbReference type="EMBL" id="CAWUPB010001160">
    <property type="protein sequence ID" value="CAK7341807.1"/>
    <property type="molecule type" value="Genomic_DNA"/>
</dbReference>
<accession>A0AAV1RZY1</accession>